<feature type="modified residue" description="4-aspartylphosphate" evidence="4">
    <location>
        <position position="59"/>
    </location>
</feature>
<dbReference type="Gene3D" id="3.40.50.2300">
    <property type="match status" value="1"/>
</dbReference>
<proteinExistence type="predicted"/>
<dbReference type="PANTHER" id="PTHR43547">
    <property type="entry name" value="TWO-COMPONENT HISTIDINE KINASE"/>
    <property type="match status" value="1"/>
</dbReference>
<gene>
    <name evidence="7" type="ORF">KK078_06765</name>
</gene>
<accession>A0AAP2D8V7</accession>
<dbReference type="Pfam" id="PF00512">
    <property type="entry name" value="HisKA"/>
    <property type="match status" value="1"/>
</dbReference>
<dbReference type="InterPro" id="IPR036890">
    <property type="entry name" value="HATPase_C_sf"/>
</dbReference>
<dbReference type="GO" id="GO:0000155">
    <property type="term" value="F:phosphorelay sensor kinase activity"/>
    <property type="evidence" value="ECO:0007669"/>
    <property type="project" value="InterPro"/>
</dbReference>
<keyword evidence="7" id="KW-0418">Kinase</keyword>
<evidence type="ECO:0000313" key="8">
    <source>
        <dbReference type="Proteomes" id="UP001319180"/>
    </source>
</evidence>
<dbReference type="EC" id="2.7.13.3" evidence="2"/>
<dbReference type="CDD" id="cd00075">
    <property type="entry name" value="HATPase"/>
    <property type="match status" value="1"/>
</dbReference>
<reference evidence="7 8" key="1">
    <citation type="submission" date="2021-05" db="EMBL/GenBank/DDBJ databases">
        <title>A Polyphasic approach of four new species of the genus Ohtaekwangia: Ohtaekwangia histidinii sp. nov., Ohtaekwangia cretensis sp. nov., Ohtaekwangia indiensis sp. nov., Ohtaekwangia reichenbachii sp. nov. from diverse environment.</title>
        <authorList>
            <person name="Octaviana S."/>
        </authorList>
    </citation>
    <scope>NUCLEOTIDE SEQUENCE [LARGE SCALE GENOMIC DNA]</scope>
    <source>
        <strain evidence="7 8">PWU37</strain>
    </source>
</reference>
<dbReference type="InterPro" id="IPR011006">
    <property type="entry name" value="CheY-like_superfamily"/>
</dbReference>
<organism evidence="7 8">
    <name type="scientific">Dawidia soli</name>
    <dbReference type="NCBI Taxonomy" id="2782352"/>
    <lineage>
        <taxon>Bacteria</taxon>
        <taxon>Pseudomonadati</taxon>
        <taxon>Bacteroidota</taxon>
        <taxon>Cytophagia</taxon>
        <taxon>Cytophagales</taxon>
        <taxon>Chryseotaleaceae</taxon>
        <taxon>Dawidia</taxon>
    </lineage>
</organism>
<protein>
    <recommendedName>
        <fullName evidence="2">histidine kinase</fullName>
        <ecNumber evidence="2">2.7.13.3</ecNumber>
    </recommendedName>
</protein>
<dbReference type="PRINTS" id="PR00344">
    <property type="entry name" value="BCTRLSENSOR"/>
</dbReference>
<dbReference type="PANTHER" id="PTHR43547:SF2">
    <property type="entry name" value="HYBRID SIGNAL TRANSDUCTION HISTIDINE KINASE C"/>
    <property type="match status" value="1"/>
</dbReference>
<comment type="caution">
    <text evidence="7">The sequence shown here is derived from an EMBL/GenBank/DDBJ whole genome shotgun (WGS) entry which is preliminary data.</text>
</comment>
<dbReference type="CDD" id="cd00156">
    <property type="entry name" value="REC"/>
    <property type="match status" value="1"/>
</dbReference>
<evidence type="ECO:0000259" key="5">
    <source>
        <dbReference type="PROSITE" id="PS50109"/>
    </source>
</evidence>
<dbReference type="SMART" id="SM00387">
    <property type="entry name" value="HATPase_c"/>
    <property type="match status" value="1"/>
</dbReference>
<dbReference type="InterPro" id="IPR004358">
    <property type="entry name" value="Sig_transdc_His_kin-like_C"/>
</dbReference>
<keyword evidence="8" id="KW-1185">Reference proteome</keyword>
<feature type="domain" description="Response regulatory" evidence="6">
    <location>
        <begin position="8"/>
        <end position="124"/>
    </location>
</feature>
<dbReference type="Pfam" id="PF02518">
    <property type="entry name" value="HATPase_c"/>
    <property type="match status" value="1"/>
</dbReference>
<dbReference type="SUPFAM" id="SSF55874">
    <property type="entry name" value="ATPase domain of HSP90 chaperone/DNA topoisomerase II/histidine kinase"/>
    <property type="match status" value="1"/>
</dbReference>
<dbReference type="SUPFAM" id="SSF47384">
    <property type="entry name" value="Homodimeric domain of signal transducing histidine kinase"/>
    <property type="match status" value="1"/>
</dbReference>
<evidence type="ECO:0000313" key="7">
    <source>
        <dbReference type="EMBL" id="MBT1686250.1"/>
    </source>
</evidence>
<dbReference type="InterPro" id="IPR001789">
    <property type="entry name" value="Sig_transdc_resp-reg_receiver"/>
</dbReference>
<dbReference type="Gene3D" id="1.10.287.130">
    <property type="match status" value="1"/>
</dbReference>
<dbReference type="Gene3D" id="3.30.565.10">
    <property type="entry name" value="Histidine kinase-like ATPase, C-terminal domain"/>
    <property type="match status" value="1"/>
</dbReference>
<keyword evidence="3 4" id="KW-0597">Phosphoprotein</keyword>
<dbReference type="RefSeq" id="WP_254089491.1">
    <property type="nucleotide sequence ID" value="NZ_JAHESC010000007.1"/>
</dbReference>
<dbReference type="InterPro" id="IPR005467">
    <property type="entry name" value="His_kinase_dom"/>
</dbReference>
<evidence type="ECO:0000256" key="2">
    <source>
        <dbReference type="ARBA" id="ARBA00012438"/>
    </source>
</evidence>
<dbReference type="SMART" id="SM00388">
    <property type="entry name" value="HisKA"/>
    <property type="match status" value="1"/>
</dbReference>
<name>A0AAP2D8V7_9BACT</name>
<dbReference type="InterPro" id="IPR036097">
    <property type="entry name" value="HisK_dim/P_sf"/>
</dbReference>
<evidence type="ECO:0000256" key="4">
    <source>
        <dbReference type="PROSITE-ProRule" id="PRU00169"/>
    </source>
</evidence>
<dbReference type="EMBL" id="JAHESC010000007">
    <property type="protein sequence ID" value="MBT1686250.1"/>
    <property type="molecule type" value="Genomic_DNA"/>
</dbReference>
<dbReference type="CDD" id="cd00082">
    <property type="entry name" value="HisKA"/>
    <property type="match status" value="1"/>
</dbReference>
<sequence>MKVKPELKILVLDDDVEDVELIAWELQKGGVNFQLRHVSTKESFVSALKEYNADVILSDHHLPQFDSSEALQLCYANKVDIPFILVSGAVSENFANDTIKEGVDDYILKTSLTRLPAAINKALKQHALHRAKLNADAELKFKNNQLLRTIEELSKINKELDTFVYSVSHNLRAPLMSVLGILNLVKLEDQHNNNGTLATYHAMIEESILKLDETLKDILDYSRNARKDIRIERVDLNRIINDNLERMRFMAGSENITQTVTIQEPLPFYSDQYRLSVIFNNLISNAIKYSDLQKTDSFIEIYATVSKTSAHVEIKDNGIGINPDYIAKVTEMFFRATEEHEGSGLGLYIVKEAVDKLHGTLTIESELGIGTRFVLDLPNFIPATMADHIEDKVTVKGQQHTS</sequence>
<dbReference type="SMART" id="SM00448">
    <property type="entry name" value="REC"/>
    <property type="match status" value="1"/>
</dbReference>
<dbReference type="InterPro" id="IPR003661">
    <property type="entry name" value="HisK_dim/P_dom"/>
</dbReference>
<dbReference type="PROSITE" id="PS50109">
    <property type="entry name" value="HIS_KIN"/>
    <property type="match status" value="1"/>
</dbReference>
<dbReference type="Proteomes" id="UP001319180">
    <property type="component" value="Unassembled WGS sequence"/>
</dbReference>
<keyword evidence="7" id="KW-0808">Transferase</keyword>
<feature type="domain" description="Histidine kinase" evidence="5">
    <location>
        <begin position="166"/>
        <end position="381"/>
    </location>
</feature>
<dbReference type="PROSITE" id="PS50110">
    <property type="entry name" value="RESPONSE_REGULATORY"/>
    <property type="match status" value="1"/>
</dbReference>
<dbReference type="SUPFAM" id="SSF52172">
    <property type="entry name" value="CheY-like"/>
    <property type="match status" value="1"/>
</dbReference>
<evidence type="ECO:0000259" key="6">
    <source>
        <dbReference type="PROSITE" id="PS50110"/>
    </source>
</evidence>
<comment type="catalytic activity">
    <reaction evidence="1">
        <text>ATP + protein L-histidine = ADP + protein N-phospho-L-histidine.</text>
        <dbReference type="EC" id="2.7.13.3"/>
    </reaction>
</comment>
<evidence type="ECO:0000256" key="3">
    <source>
        <dbReference type="ARBA" id="ARBA00022553"/>
    </source>
</evidence>
<dbReference type="Pfam" id="PF00072">
    <property type="entry name" value="Response_reg"/>
    <property type="match status" value="1"/>
</dbReference>
<dbReference type="AlphaFoldDB" id="A0AAP2D8V7"/>
<dbReference type="InterPro" id="IPR003594">
    <property type="entry name" value="HATPase_dom"/>
</dbReference>
<evidence type="ECO:0000256" key="1">
    <source>
        <dbReference type="ARBA" id="ARBA00000085"/>
    </source>
</evidence>